<gene>
    <name evidence="1" type="ORF">LCGC14_2059950</name>
</gene>
<evidence type="ECO:0000313" key="1">
    <source>
        <dbReference type="EMBL" id="KKL74934.1"/>
    </source>
</evidence>
<accession>A0A0F9ELL2</accession>
<sequence>MFGSLRPSWKMLRQAGCAESVCQGMCGVCACMQSRYGRSARVALNHDVIFMSLIAAGTDGHPPRTMPWPLRRCLSSSWTGRWPIGEYLASLAQYMALLRVADGIRDGDWRGLKRLQSRIPGRIAAVESDLAAAGLDVEITRDCLQRTQQIESSRCTGTFDELSAPTADAYAAAFDVIARITGTSDSQLLSQVGTLYGRATLLADAIEDHDEDRRRGSYNVLEFAHDMHCAGRLDLARAALDERLQELEALCRGLSPTVATYATAVRRRMHNRPVKRRRRPRAMALYSVAPALGACFEYDPCQDKWVVTPTGVFAIIACIAICVCCCKD</sequence>
<comment type="caution">
    <text evidence="1">The sequence shown here is derived from an EMBL/GenBank/DDBJ whole genome shotgun (WGS) entry which is preliminary data.</text>
</comment>
<name>A0A0F9ELL2_9ZZZZ</name>
<dbReference type="Pfam" id="PF18937">
    <property type="entry name" value="DUF5685"/>
    <property type="match status" value="1"/>
</dbReference>
<proteinExistence type="predicted"/>
<organism evidence="1">
    <name type="scientific">marine sediment metagenome</name>
    <dbReference type="NCBI Taxonomy" id="412755"/>
    <lineage>
        <taxon>unclassified sequences</taxon>
        <taxon>metagenomes</taxon>
        <taxon>ecological metagenomes</taxon>
    </lineage>
</organism>
<dbReference type="EMBL" id="LAZR01024498">
    <property type="protein sequence ID" value="KKL74934.1"/>
    <property type="molecule type" value="Genomic_DNA"/>
</dbReference>
<dbReference type="InterPro" id="IPR043740">
    <property type="entry name" value="DUF5685"/>
</dbReference>
<protein>
    <submittedName>
        <fullName evidence="1">Uncharacterized protein</fullName>
    </submittedName>
</protein>
<dbReference type="AlphaFoldDB" id="A0A0F9ELL2"/>
<reference evidence="1" key="1">
    <citation type="journal article" date="2015" name="Nature">
        <title>Complex archaea that bridge the gap between prokaryotes and eukaryotes.</title>
        <authorList>
            <person name="Spang A."/>
            <person name="Saw J.H."/>
            <person name="Jorgensen S.L."/>
            <person name="Zaremba-Niedzwiedzka K."/>
            <person name="Martijn J."/>
            <person name="Lind A.E."/>
            <person name="van Eijk R."/>
            <person name="Schleper C."/>
            <person name="Guy L."/>
            <person name="Ettema T.J."/>
        </authorList>
    </citation>
    <scope>NUCLEOTIDE SEQUENCE</scope>
</reference>
<dbReference type="PROSITE" id="PS51257">
    <property type="entry name" value="PROKAR_LIPOPROTEIN"/>
    <property type="match status" value="1"/>
</dbReference>